<dbReference type="EMBL" id="JBBNAE010000009">
    <property type="protein sequence ID" value="KAK9096605.1"/>
    <property type="molecule type" value="Genomic_DNA"/>
</dbReference>
<gene>
    <name evidence="1" type="ORF">Sjap_022102</name>
</gene>
<dbReference type="Proteomes" id="UP001417504">
    <property type="component" value="Unassembled WGS sequence"/>
</dbReference>
<keyword evidence="2" id="KW-1185">Reference proteome</keyword>
<reference evidence="1 2" key="1">
    <citation type="submission" date="2024-01" db="EMBL/GenBank/DDBJ databases">
        <title>Genome assemblies of Stephania.</title>
        <authorList>
            <person name="Yang L."/>
        </authorList>
    </citation>
    <scope>NUCLEOTIDE SEQUENCE [LARGE SCALE GENOMIC DNA]</scope>
    <source>
        <strain evidence="1">QJT</strain>
        <tissue evidence="1">Leaf</tissue>
    </source>
</reference>
<protein>
    <submittedName>
        <fullName evidence="1">Uncharacterized protein</fullName>
    </submittedName>
</protein>
<dbReference type="AlphaFoldDB" id="A0AAP0EQV1"/>
<accession>A0AAP0EQV1</accession>
<organism evidence="1 2">
    <name type="scientific">Stephania japonica</name>
    <dbReference type="NCBI Taxonomy" id="461633"/>
    <lineage>
        <taxon>Eukaryota</taxon>
        <taxon>Viridiplantae</taxon>
        <taxon>Streptophyta</taxon>
        <taxon>Embryophyta</taxon>
        <taxon>Tracheophyta</taxon>
        <taxon>Spermatophyta</taxon>
        <taxon>Magnoliopsida</taxon>
        <taxon>Ranunculales</taxon>
        <taxon>Menispermaceae</taxon>
        <taxon>Menispermoideae</taxon>
        <taxon>Cissampelideae</taxon>
        <taxon>Stephania</taxon>
    </lineage>
</organism>
<evidence type="ECO:0000313" key="2">
    <source>
        <dbReference type="Proteomes" id="UP001417504"/>
    </source>
</evidence>
<name>A0AAP0EQV1_9MAGN</name>
<comment type="caution">
    <text evidence="1">The sequence shown here is derived from an EMBL/GenBank/DDBJ whole genome shotgun (WGS) entry which is preliminary data.</text>
</comment>
<proteinExistence type="predicted"/>
<evidence type="ECO:0000313" key="1">
    <source>
        <dbReference type="EMBL" id="KAK9096605.1"/>
    </source>
</evidence>
<sequence length="149" mass="16853">MSSNKKMRLYCNREEEAAIISDEKMVDGDANIDDEEMVDGDANIDEEEMVDANIDDEDEEMVDANIDDEDMVDANIDDEKMVNFDVWDGETLKASLCSGDDVLELKYKLQSSFAKSKLLEKVLQSTCLLRFSLMLGRSCWTVETLSALQ</sequence>